<evidence type="ECO:0000256" key="1">
    <source>
        <dbReference type="ARBA" id="ARBA00004442"/>
    </source>
</evidence>
<dbReference type="AlphaFoldDB" id="A0A2N3PWJ3"/>
<dbReference type="PROSITE" id="PS51257">
    <property type="entry name" value="PROKAR_LIPOPROTEIN"/>
    <property type="match status" value="1"/>
</dbReference>
<comment type="caution">
    <text evidence="9">The sequence shown here is derived from an EMBL/GenBank/DDBJ whole genome shotgun (WGS) entry which is preliminary data.</text>
</comment>
<name>A0A2N3PWJ3_9PROT</name>
<evidence type="ECO:0000256" key="7">
    <source>
        <dbReference type="ARBA" id="ARBA00023237"/>
    </source>
</evidence>
<protein>
    <recommendedName>
        <fullName evidence="11">Secretion protein</fullName>
    </recommendedName>
</protein>
<evidence type="ECO:0000256" key="5">
    <source>
        <dbReference type="ARBA" id="ARBA00022692"/>
    </source>
</evidence>
<keyword evidence="3" id="KW-0813">Transport</keyword>
<evidence type="ECO:0000256" key="4">
    <source>
        <dbReference type="ARBA" id="ARBA00022452"/>
    </source>
</evidence>
<dbReference type="InterPro" id="IPR003423">
    <property type="entry name" value="OMP_efflux"/>
</dbReference>
<dbReference type="EMBL" id="PIUM01000008">
    <property type="protein sequence ID" value="PKU24784.1"/>
    <property type="molecule type" value="Genomic_DNA"/>
</dbReference>
<comment type="subcellular location">
    <subcellularLocation>
        <location evidence="1">Cell outer membrane</location>
    </subcellularLocation>
</comment>
<keyword evidence="7" id="KW-0998">Cell outer membrane</keyword>
<keyword evidence="6" id="KW-0472">Membrane</keyword>
<dbReference type="GO" id="GO:0015288">
    <property type="term" value="F:porin activity"/>
    <property type="evidence" value="ECO:0007669"/>
    <property type="project" value="TreeGrafter"/>
</dbReference>
<dbReference type="PANTHER" id="PTHR30026:SF22">
    <property type="entry name" value="OUTER MEMBRANE EFFLUX PROTEIN"/>
    <property type="match status" value="1"/>
</dbReference>
<feature type="chain" id="PRO_5014865541" description="Secretion protein" evidence="8">
    <location>
        <begin position="25"/>
        <end position="472"/>
    </location>
</feature>
<evidence type="ECO:0000256" key="8">
    <source>
        <dbReference type="SAM" id="SignalP"/>
    </source>
</evidence>
<comment type="similarity">
    <text evidence="2">Belongs to the outer membrane factor (OMF) (TC 1.B.17) family.</text>
</comment>
<evidence type="ECO:0008006" key="11">
    <source>
        <dbReference type="Google" id="ProtNLM"/>
    </source>
</evidence>
<dbReference type="PANTHER" id="PTHR30026">
    <property type="entry name" value="OUTER MEMBRANE PROTEIN TOLC"/>
    <property type="match status" value="1"/>
</dbReference>
<dbReference type="InterPro" id="IPR051906">
    <property type="entry name" value="TolC-like"/>
</dbReference>
<keyword evidence="10" id="KW-1185">Reference proteome</keyword>
<evidence type="ECO:0000256" key="3">
    <source>
        <dbReference type="ARBA" id="ARBA00022448"/>
    </source>
</evidence>
<dbReference type="RefSeq" id="WP_101250327.1">
    <property type="nucleotide sequence ID" value="NZ_PIUM01000008.1"/>
</dbReference>
<dbReference type="InterPro" id="IPR010130">
    <property type="entry name" value="T1SS_OMP_TolC"/>
</dbReference>
<dbReference type="Proteomes" id="UP000233293">
    <property type="component" value="Unassembled WGS sequence"/>
</dbReference>
<organism evidence="9 10">
    <name type="scientific">Telmatospirillum siberiense</name>
    <dbReference type="NCBI Taxonomy" id="382514"/>
    <lineage>
        <taxon>Bacteria</taxon>
        <taxon>Pseudomonadati</taxon>
        <taxon>Pseudomonadota</taxon>
        <taxon>Alphaproteobacteria</taxon>
        <taxon>Rhodospirillales</taxon>
        <taxon>Rhodospirillaceae</taxon>
        <taxon>Telmatospirillum</taxon>
    </lineage>
</organism>
<evidence type="ECO:0000256" key="2">
    <source>
        <dbReference type="ARBA" id="ARBA00007613"/>
    </source>
</evidence>
<dbReference type="Gene3D" id="1.20.1600.10">
    <property type="entry name" value="Outer membrane efflux proteins (OEP)"/>
    <property type="match status" value="1"/>
</dbReference>
<dbReference type="GO" id="GO:0015562">
    <property type="term" value="F:efflux transmembrane transporter activity"/>
    <property type="evidence" value="ECO:0007669"/>
    <property type="project" value="InterPro"/>
</dbReference>
<keyword evidence="8" id="KW-0732">Signal</keyword>
<evidence type="ECO:0000256" key="6">
    <source>
        <dbReference type="ARBA" id="ARBA00023136"/>
    </source>
</evidence>
<keyword evidence="5" id="KW-0812">Transmembrane</keyword>
<dbReference type="SUPFAM" id="SSF56954">
    <property type="entry name" value="Outer membrane efflux proteins (OEP)"/>
    <property type="match status" value="1"/>
</dbReference>
<proteinExistence type="inferred from homology"/>
<reference evidence="10" key="1">
    <citation type="submission" date="2017-12" db="EMBL/GenBank/DDBJ databases">
        <title>Draft genome sequence of Telmatospirillum siberiense 26-4b1T, an acidotolerant peatland alphaproteobacterium potentially involved in sulfur cycling.</title>
        <authorList>
            <person name="Hausmann B."/>
            <person name="Pjevac P."/>
            <person name="Schreck K."/>
            <person name="Herbold C.W."/>
            <person name="Daims H."/>
            <person name="Wagner M."/>
            <person name="Pester M."/>
            <person name="Loy A."/>
        </authorList>
    </citation>
    <scope>NUCLEOTIDE SEQUENCE [LARGE SCALE GENOMIC DNA]</scope>
    <source>
        <strain evidence="10">26-4b1</strain>
    </source>
</reference>
<keyword evidence="4" id="KW-1134">Transmembrane beta strand</keyword>
<feature type="signal peptide" evidence="8">
    <location>
        <begin position="1"/>
        <end position="24"/>
    </location>
</feature>
<gene>
    <name evidence="9" type="ORF">CWS72_09305</name>
</gene>
<dbReference type="NCBIfam" id="TIGR01844">
    <property type="entry name" value="type_I_sec_TolC"/>
    <property type="match status" value="1"/>
</dbReference>
<sequence length="472" mass="51048">MLKKKCLAVGLILSGCGFTGTAYAETLQEALATAYMTNPTLEAQRAHLRATDELVPQALSNWRPTVKLSGDVARSDTYSKSPSTAFNPVTQSNGRVIVNQDTLSSGKDVGLSVSQPLYRGGRTLAQTKQAEAQVAAARAALAATEQTVFLNVVNAYLNVVLYQSVLDLSINNEQVLQRQLDATNDRFRVGEVTRTDVAQAESRLSAAHADRTQATGNLRAAEANYANVVGHPPENLSAPDAVPGLPNSIEQARDLALGENPNIANARYSYDSAEHGVDMVAGELQPTVTLNGQVVRNYDYAGPETFQRVYQASVNLTVPIYQQGQEYSRLRAQKHTAGQARIDVDVTTRDTVESVTKAWEGLATARARITSYTDQVAAAKIALEGVQRESQVGSRTVLDVLNAEQELLNAQVNLVQARHDETVAAFQLKGTVGQLTAQALALPVQIYDPVKHYNNVRDQWIGTEVEPSYGAK</sequence>
<dbReference type="GO" id="GO:1990281">
    <property type="term" value="C:efflux pump complex"/>
    <property type="evidence" value="ECO:0007669"/>
    <property type="project" value="TreeGrafter"/>
</dbReference>
<dbReference type="Pfam" id="PF02321">
    <property type="entry name" value="OEP"/>
    <property type="match status" value="2"/>
</dbReference>
<evidence type="ECO:0000313" key="9">
    <source>
        <dbReference type="EMBL" id="PKU24784.1"/>
    </source>
</evidence>
<accession>A0A2N3PWJ3</accession>
<evidence type="ECO:0000313" key="10">
    <source>
        <dbReference type="Proteomes" id="UP000233293"/>
    </source>
</evidence>
<dbReference type="GO" id="GO:0009279">
    <property type="term" value="C:cell outer membrane"/>
    <property type="evidence" value="ECO:0007669"/>
    <property type="project" value="UniProtKB-SubCell"/>
</dbReference>
<dbReference type="OrthoDB" id="9789368at2"/>